<evidence type="ECO:0000313" key="4">
    <source>
        <dbReference type="Proteomes" id="UP000001941"/>
    </source>
</evidence>
<dbReference type="PANTHER" id="PTHR36194:SF1">
    <property type="entry name" value="S-LAYER-LIKE PROTEIN"/>
    <property type="match status" value="1"/>
</dbReference>
<dbReference type="eggNOG" id="arCOG03264">
    <property type="taxonomic scope" value="Archaea"/>
</dbReference>
<gene>
    <name evidence="3" type="ordered locus">Mhun_0134</name>
</gene>
<dbReference type="OrthoDB" id="118084at2157"/>
<dbReference type="InterPro" id="IPR013784">
    <property type="entry name" value="Carb-bd-like_fold"/>
</dbReference>
<dbReference type="SUPFAM" id="SSF49452">
    <property type="entry name" value="Starch-binding domain-like"/>
    <property type="match status" value="1"/>
</dbReference>
<dbReference type="InParanoid" id="Q2FMS5"/>
<dbReference type="GeneID" id="3924168"/>
<dbReference type="KEGG" id="mhu:Mhun_0134"/>
<reference evidence="4" key="1">
    <citation type="journal article" date="2016" name="Stand. Genomic Sci.">
        <title>Complete genome sequence of Methanospirillum hungatei type strain JF1.</title>
        <authorList>
            <person name="Gunsalus R.P."/>
            <person name="Cook L.E."/>
            <person name="Crable B."/>
            <person name="Rohlin L."/>
            <person name="McDonald E."/>
            <person name="Mouttaki H."/>
            <person name="Sieber J.R."/>
            <person name="Poweleit N."/>
            <person name="Zhou H."/>
            <person name="Lapidus A.L."/>
            <person name="Daligault H.E."/>
            <person name="Land M."/>
            <person name="Gilna P."/>
            <person name="Ivanova N."/>
            <person name="Kyrpides N."/>
            <person name="Culley D.E."/>
            <person name="McInerney M.J."/>
        </authorList>
    </citation>
    <scope>NUCLEOTIDE SEQUENCE [LARGE SCALE GENOMIC DNA]</scope>
    <source>
        <strain evidence="4">ATCC 27890 / DSM 864 / NBRC 100397 / JF-1</strain>
    </source>
</reference>
<sequence>MRKYITQKGIFLALICIISGISGVGYADQGDNLYYDQQGSGSAEPFYPSYVPSPDTDLTPDQDMQIITIQPGMEYVYTDPSPSPDFSPPSSSIPNQPVFSHDPVGSSYQDPGTAEPYYPSSPPSPGNTYEDPVQVVPVTTQYPDPGIAVPYYPAYPPEPEPTQYIPPREYSSPVYIPSPRYQEPVVIHTWYDDRYYRPSYYDPYDRKWEYYSYADGTLKVSSTPYQAEIYLDNRFRGYTPYSGYRTIENLRPGTYTLRLKTAGYYDYSEDVYVSRGRTTYVDADMVRIGERYQKAGSISVQSEPPGAGVYLNNEYRGFTPVVLTGVSPDEHTLLVRKDGFIDYVSKVQVMDKQTISISAILNPAPVPATLTPVAPPVESPVPTPTKSGLFEGIVCISVLLSALFMVRHRSDP</sequence>
<dbReference type="InterPro" id="IPR013229">
    <property type="entry name" value="PEGA"/>
</dbReference>
<name>Q2FMS5_METHJ</name>
<dbReference type="PANTHER" id="PTHR36194">
    <property type="entry name" value="S-LAYER-LIKE PROTEIN"/>
    <property type="match status" value="1"/>
</dbReference>
<dbReference type="AlphaFoldDB" id="Q2FMS5"/>
<evidence type="ECO:0000259" key="2">
    <source>
        <dbReference type="Pfam" id="PF08308"/>
    </source>
</evidence>
<dbReference type="Pfam" id="PF08308">
    <property type="entry name" value="PEGA"/>
    <property type="match status" value="2"/>
</dbReference>
<dbReference type="HOGENOM" id="CLU_666683_0_0_2"/>
<feature type="domain" description="PEGA" evidence="2">
    <location>
        <begin position="296"/>
        <end position="363"/>
    </location>
</feature>
<dbReference type="EMBL" id="CP000254">
    <property type="protein sequence ID" value="ABD39910.1"/>
    <property type="molecule type" value="Genomic_DNA"/>
</dbReference>
<evidence type="ECO:0000313" key="3">
    <source>
        <dbReference type="EMBL" id="ABD39910.1"/>
    </source>
</evidence>
<accession>Q2FMS5</accession>
<dbReference type="Proteomes" id="UP000001941">
    <property type="component" value="Chromosome"/>
</dbReference>
<dbReference type="EnsemblBacteria" id="ABD39910">
    <property type="protein sequence ID" value="ABD39910"/>
    <property type="gene ID" value="Mhun_0134"/>
</dbReference>
<protein>
    <recommendedName>
        <fullName evidence="2">PEGA domain-containing protein</fullName>
    </recommendedName>
</protein>
<dbReference type="RefSeq" id="WP_011447206.1">
    <property type="nucleotide sequence ID" value="NC_007796.1"/>
</dbReference>
<evidence type="ECO:0000256" key="1">
    <source>
        <dbReference type="SAM" id="MobiDB-lite"/>
    </source>
</evidence>
<feature type="region of interest" description="Disordered" evidence="1">
    <location>
        <begin position="77"/>
        <end position="130"/>
    </location>
</feature>
<proteinExistence type="predicted"/>
<organism evidence="3 4">
    <name type="scientific">Methanospirillum hungatei JF-1 (strain ATCC 27890 / DSM 864 / NBRC 100397 / JF-1)</name>
    <dbReference type="NCBI Taxonomy" id="323259"/>
    <lineage>
        <taxon>Archaea</taxon>
        <taxon>Methanobacteriati</taxon>
        <taxon>Methanobacteriota</taxon>
        <taxon>Stenosarchaea group</taxon>
        <taxon>Methanomicrobia</taxon>
        <taxon>Methanomicrobiales</taxon>
        <taxon>Methanospirillaceae</taxon>
        <taxon>Methanospirillum</taxon>
    </lineage>
</organism>
<dbReference type="GO" id="GO:0030246">
    <property type="term" value="F:carbohydrate binding"/>
    <property type="evidence" value="ECO:0007669"/>
    <property type="project" value="InterPro"/>
</dbReference>
<keyword evidence="4" id="KW-1185">Reference proteome</keyword>
<dbReference type="Gene3D" id="2.60.40.1120">
    <property type="entry name" value="Carboxypeptidase-like, regulatory domain"/>
    <property type="match status" value="1"/>
</dbReference>
<feature type="domain" description="PEGA" evidence="2">
    <location>
        <begin position="216"/>
        <end position="284"/>
    </location>
</feature>